<dbReference type="Gene3D" id="3.30.110.150">
    <property type="entry name" value="SepF-like protein"/>
    <property type="match status" value="1"/>
</dbReference>
<dbReference type="EMBL" id="BAAAXF010000006">
    <property type="protein sequence ID" value="GAA3493157.1"/>
    <property type="molecule type" value="Genomic_DNA"/>
</dbReference>
<evidence type="ECO:0000313" key="8">
    <source>
        <dbReference type="Proteomes" id="UP001501455"/>
    </source>
</evidence>
<dbReference type="InterPro" id="IPR038594">
    <property type="entry name" value="SepF-like_sf"/>
</dbReference>
<feature type="compositionally biased region" description="Basic and acidic residues" evidence="6">
    <location>
        <begin position="8"/>
        <end position="17"/>
    </location>
</feature>
<comment type="similarity">
    <text evidence="5">Belongs to the SepF family.</text>
</comment>
<dbReference type="Pfam" id="PF04472">
    <property type="entry name" value="SepF"/>
    <property type="match status" value="1"/>
</dbReference>
<feature type="region of interest" description="Disordered" evidence="6">
    <location>
        <begin position="49"/>
        <end position="121"/>
    </location>
</feature>
<evidence type="ECO:0000256" key="3">
    <source>
        <dbReference type="ARBA" id="ARBA00023306"/>
    </source>
</evidence>
<name>A0ABP6TDV4_9ACTN</name>
<dbReference type="GO" id="GO:0051301">
    <property type="term" value="P:cell division"/>
    <property type="evidence" value="ECO:0007669"/>
    <property type="project" value="UniProtKB-KW"/>
</dbReference>
<comment type="caution">
    <text evidence="7">The sequence shown here is derived from an EMBL/GenBank/DDBJ whole genome shotgun (WGS) entry which is preliminary data.</text>
</comment>
<dbReference type="PANTHER" id="PTHR35798">
    <property type="entry name" value="CELL DIVISION PROTEIN SEPF"/>
    <property type="match status" value="1"/>
</dbReference>
<comment type="function">
    <text evidence="4 5">Cell division protein that is part of the divisome complex and is recruited early to the Z-ring. Probably stimulates Z-ring formation, perhaps through the cross-linking of FtsZ protofilaments. Its function overlaps with FtsA.</text>
</comment>
<feature type="compositionally biased region" description="Acidic residues" evidence="6">
    <location>
        <begin position="59"/>
        <end position="71"/>
    </location>
</feature>
<organism evidence="7 8">
    <name type="scientific">Streptomyces prasinosporus</name>
    <dbReference type="NCBI Taxonomy" id="68256"/>
    <lineage>
        <taxon>Bacteria</taxon>
        <taxon>Bacillati</taxon>
        <taxon>Actinomycetota</taxon>
        <taxon>Actinomycetes</taxon>
        <taxon>Kitasatosporales</taxon>
        <taxon>Streptomycetaceae</taxon>
        <taxon>Streptomyces</taxon>
        <taxon>Streptomyces albogriseolus group</taxon>
    </lineage>
</organism>
<evidence type="ECO:0000256" key="1">
    <source>
        <dbReference type="ARBA" id="ARBA00022618"/>
    </source>
</evidence>
<keyword evidence="2 5" id="KW-0717">Septation</keyword>
<comment type="subunit">
    <text evidence="5">Homodimer. Interacts with FtsZ.</text>
</comment>
<accession>A0ABP6TDV4</accession>
<dbReference type="HAMAP" id="MF_01197">
    <property type="entry name" value="SepF"/>
    <property type="match status" value="1"/>
</dbReference>
<proteinExistence type="inferred from homology"/>
<keyword evidence="8" id="KW-1185">Reference proteome</keyword>
<keyword evidence="3 5" id="KW-0131">Cell cycle</keyword>
<dbReference type="InterPro" id="IPR007561">
    <property type="entry name" value="Cell_div_SepF/SepF-rel"/>
</dbReference>
<evidence type="ECO:0000256" key="5">
    <source>
        <dbReference type="HAMAP-Rule" id="MF_01197"/>
    </source>
</evidence>
<keyword evidence="5" id="KW-0963">Cytoplasm</keyword>
<reference evidence="8" key="1">
    <citation type="journal article" date="2019" name="Int. J. Syst. Evol. Microbiol.">
        <title>The Global Catalogue of Microorganisms (GCM) 10K type strain sequencing project: providing services to taxonomists for standard genome sequencing and annotation.</title>
        <authorList>
            <consortium name="The Broad Institute Genomics Platform"/>
            <consortium name="The Broad Institute Genome Sequencing Center for Infectious Disease"/>
            <person name="Wu L."/>
            <person name="Ma J."/>
        </authorList>
    </citation>
    <scope>NUCLEOTIDE SEQUENCE [LARGE SCALE GENOMIC DNA]</scope>
    <source>
        <strain evidence="8">JCM 4816</strain>
    </source>
</reference>
<evidence type="ECO:0000256" key="6">
    <source>
        <dbReference type="SAM" id="MobiDB-lite"/>
    </source>
</evidence>
<evidence type="ECO:0000313" key="7">
    <source>
        <dbReference type="EMBL" id="GAA3493157.1"/>
    </source>
</evidence>
<protein>
    <recommendedName>
        <fullName evidence="5">Cell division protein SepF</fullName>
    </recommendedName>
</protein>
<feature type="region of interest" description="Disordered" evidence="6">
    <location>
        <begin position="1"/>
        <end position="33"/>
    </location>
</feature>
<dbReference type="PANTHER" id="PTHR35798:SF1">
    <property type="entry name" value="CELL DIVISION PROTEIN SEPF"/>
    <property type="match status" value="1"/>
</dbReference>
<dbReference type="Proteomes" id="UP001501455">
    <property type="component" value="Unassembled WGS sequence"/>
</dbReference>
<sequence>MVNAANSGHKDLVDRGHSAVVSGSTTERRTRSMAGAMRKMAVYLGLVEDDGYDGRGFDPDDDFEPELDPEPERDHRRHEVSHQSHASHQPQRDEEVRVVQPPAPREPVARSASLPAESPRPARIAPVASITQERASLEKNAPVIMPKVVSEREPYRITTLHPRTYNEARTIGEHFREGTPVIMNLTEMDDTDAKRLVDFAAGLVFGLHGSIERVTQKVFLLSPANVDVTAEDKARIAEGGFFNQS</sequence>
<evidence type="ECO:0000256" key="2">
    <source>
        <dbReference type="ARBA" id="ARBA00023210"/>
    </source>
</evidence>
<keyword evidence="1 5" id="KW-0132">Cell division</keyword>
<evidence type="ECO:0000256" key="4">
    <source>
        <dbReference type="ARBA" id="ARBA00044936"/>
    </source>
</evidence>
<comment type="subcellular location">
    <subcellularLocation>
        <location evidence="5">Cytoplasm</location>
    </subcellularLocation>
    <text evidence="5">Localizes to the division site, in a FtsZ-dependent manner.</text>
</comment>
<gene>
    <name evidence="5 7" type="primary">sepF</name>
    <name evidence="7" type="ORF">GCM10019016_002560</name>
</gene>
<dbReference type="InterPro" id="IPR023052">
    <property type="entry name" value="Cell_div_SepF"/>
</dbReference>